<feature type="repeat" description="WD" evidence="3">
    <location>
        <begin position="260"/>
        <end position="301"/>
    </location>
</feature>
<keyword evidence="1 3" id="KW-0853">WD repeat</keyword>
<gene>
    <name evidence="4" type="ORF">FPL22_13745</name>
</gene>
<dbReference type="SMART" id="SM00320">
    <property type="entry name" value="WD40"/>
    <property type="match status" value="7"/>
</dbReference>
<dbReference type="PROSITE" id="PS50294">
    <property type="entry name" value="WD_REPEATS_REGION"/>
    <property type="match status" value="3"/>
</dbReference>
<dbReference type="InterPro" id="IPR001680">
    <property type="entry name" value="WD40_rpt"/>
</dbReference>
<evidence type="ECO:0000256" key="1">
    <source>
        <dbReference type="ARBA" id="ARBA00022574"/>
    </source>
</evidence>
<dbReference type="Proteomes" id="UP000315648">
    <property type="component" value="Unassembled WGS sequence"/>
</dbReference>
<dbReference type="OrthoDB" id="511103at2"/>
<accession>A0A556QKL2</accession>
<evidence type="ECO:0000256" key="3">
    <source>
        <dbReference type="PROSITE-ProRule" id="PRU00221"/>
    </source>
</evidence>
<dbReference type="PANTHER" id="PTHR19879">
    <property type="entry name" value="TRANSCRIPTION INITIATION FACTOR TFIID"/>
    <property type="match status" value="1"/>
</dbReference>
<dbReference type="Pfam" id="PF00400">
    <property type="entry name" value="WD40"/>
    <property type="match status" value="5"/>
</dbReference>
<dbReference type="InterPro" id="IPR019775">
    <property type="entry name" value="WD40_repeat_CS"/>
</dbReference>
<evidence type="ECO:0000256" key="2">
    <source>
        <dbReference type="ARBA" id="ARBA00022737"/>
    </source>
</evidence>
<dbReference type="PROSITE" id="PS50082">
    <property type="entry name" value="WD_REPEATS_2"/>
    <property type="match status" value="3"/>
</dbReference>
<dbReference type="Gene3D" id="2.130.10.10">
    <property type="entry name" value="YVTN repeat-like/Quinoprotein amine dehydrogenase"/>
    <property type="match status" value="3"/>
</dbReference>
<dbReference type="InterPro" id="IPR036322">
    <property type="entry name" value="WD40_repeat_dom_sf"/>
</dbReference>
<feature type="repeat" description="WD" evidence="3">
    <location>
        <begin position="49"/>
        <end position="90"/>
    </location>
</feature>
<dbReference type="SUPFAM" id="SSF50978">
    <property type="entry name" value="WD40 repeat-like"/>
    <property type="match status" value="1"/>
</dbReference>
<evidence type="ECO:0000313" key="5">
    <source>
        <dbReference type="Proteomes" id="UP000315648"/>
    </source>
</evidence>
<sequence>MQLTKHWAAQLEDYVIDLGWSADGSRLAAAASSGPLSLFATADGARTDLPGHDDGANCLAWHPSQLLLASGGQDAKVKFWDASTAQHTGSAEVGGSWIEHLAWRPASSGPSSVLAAAAGRHLAFLNADGSTKHTFKPAPKTISAIAWQPAGGCLASAYFGGVCLWDADDFFAQKEFAYANGIHALVWSPDNRWLVSGNQDPSVHLWLPDTTDEFHMSGYESKVKELSFDRDSHWLATGGGQDACLWDCTGGGPEGREPIMLPHEARVCAVAFQHKHGILATASQDGVVQLWSPERPKPLRATVKMPVPATKLAWSPDDQFLAVGSEKGVVYVLKCEA</sequence>
<protein>
    <submittedName>
        <fullName evidence="4">WD40 repeat domain-containing protein</fullName>
    </submittedName>
</protein>
<organism evidence="4 5">
    <name type="scientific">Rariglobus hedericola</name>
    <dbReference type="NCBI Taxonomy" id="2597822"/>
    <lineage>
        <taxon>Bacteria</taxon>
        <taxon>Pseudomonadati</taxon>
        <taxon>Verrucomicrobiota</taxon>
        <taxon>Opitutia</taxon>
        <taxon>Opitutales</taxon>
        <taxon>Opitutaceae</taxon>
        <taxon>Rariglobus</taxon>
    </lineage>
</organism>
<comment type="caution">
    <text evidence="4">The sequence shown here is derived from an EMBL/GenBank/DDBJ whole genome shotgun (WGS) entry which is preliminary data.</text>
</comment>
<dbReference type="RefSeq" id="WP_144230982.1">
    <property type="nucleotide sequence ID" value="NZ_CBCRVV010000011.1"/>
</dbReference>
<feature type="repeat" description="WD" evidence="3">
    <location>
        <begin position="175"/>
        <end position="206"/>
    </location>
</feature>
<keyword evidence="2" id="KW-0677">Repeat</keyword>
<reference evidence="4 5" key="1">
    <citation type="submission" date="2019-07" db="EMBL/GenBank/DDBJ databases">
        <title>Description of 53C-WASEF.</title>
        <authorList>
            <person name="Pitt A."/>
            <person name="Hahn M.W."/>
        </authorList>
    </citation>
    <scope>NUCLEOTIDE SEQUENCE [LARGE SCALE GENOMIC DNA]</scope>
    <source>
        <strain evidence="4 5">53C-WASEF</strain>
    </source>
</reference>
<keyword evidence="5" id="KW-1185">Reference proteome</keyword>
<dbReference type="PANTHER" id="PTHR19879:SF9">
    <property type="entry name" value="TRANSCRIPTION INITIATION FACTOR TFIID SUBUNIT 5"/>
    <property type="match status" value="1"/>
</dbReference>
<name>A0A556QKL2_9BACT</name>
<dbReference type="EMBL" id="VMBG01000002">
    <property type="protein sequence ID" value="TSJ77161.1"/>
    <property type="molecule type" value="Genomic_DNA"/>
</dbReference>
<dbReference type="InterPro" id="IPR015943">
    <property type="entry name" value="WD40/YVTN_repeat-like_dom_sf"/>
</dbReference>
<dbReference type="PROSITE" id="PS00678">
    <property type="entry name" value="WD_REPEATS_1"/>
    <property type="match status" value="1"/>
</dbReference>
<dbReference type="AlphaFoldDB" id="A0A556QKL2"/>
<evidence type="ECO:0000313" key="4">
    <source>
        <dbReference type="EMBL" id="TSJ77161.1"/>
    </source>
</evidence>
<proteinExistence type="predicted"/>